<comment type="caution">
    <text evidence="1">The sequence shown here is derived from an EMBL/GenBank/DDBJ whole genome shotgun (WGS) entry which is preliminary data.</text>
</comment>
<dbReference type="Gene3D" id="3.10.10.10">
    <property type="entry name" value="HIV Type 1 Reverse Transcriptase, subunit A, domain 1"/>
    <property type="match status" value="1"/>
</dbReference>
<protein>
    <submittedName>
        <fullName evidence="1">Transposon Ty3-G Gag-Pol polyprotein</fullName>
    </submittedName>
</protein>
<evidence type="ECO:0000313" key="1">
    <source>
        <dbReference type="EMBL" id="GFQ79612.1"/>
    </source>
</evidence>
<dbReference type="AlphaFoldDB" id="A0A8X6FGN1"/>
<dbReference type="Gene3D" id="3.30.70.270">
    <property type="match status" value="1"/>
</dbReference>
<proteinExistence type="predicted"/>
<dbReference type="InterPro" id="IPR043502">
    <property type="entry name" value="DNA/RNA_pol_sf"/>
</dbReference>
<evidence type="ECO:0000313" key="2">
    <source>
        <dbReference type="Proteomes" id="UP000887116"/>
    </source>
</evidence>
<dbReference type="PANTHER" id="PTHR24559:SF450">
    <property type="entry name" value="RNA-DIRECTED DNA POLYMERASE HOMOLOG"/>
    <property type="match status" value="1"/>
</dbReference>
<dbReference type="GO" id="GO:0071897">
    <property type="term" value="P:DNA biosynthetic process"/>
    <property type="evidence" value="ECO:0007669"/>
    <property type="project" value="UniProtKB-ARBA"/>
</dbReference>
<dbReference type="EMBL" id="BMAO01022101">
    <property type="protein sequence ID" value="GFQ79612.1"/>
    <property type="molecule type" value="Genomic_DNA"/>
</dbReference>
<reference evidence="1" key="1">
    <citation type="submission" date="2020-07" db="EMBL/GenBank/DDBJ databases">
        <title>Multicomponent nature underlies the extraordinary mechanical properties of spider dragline silk.</title>
        <authorList>
            <person name="Kono N."/>
            <person name="Nakamura H."/>
            <person name="Mori M."/>
            <person name="Yoshida Y."/>
            <person name="Ohtoshi R."/>
            <person name="Malay A.D."/>
            <person name="Moran D.A.P."/>
            <person name="Tomita M."/>
            <person name="Numata K."/>
            <person name="Arakawa K."/>
        </authorList>
    </citation>
    <scope>NUCLEOTIDE SEQUENCE</scope>
</reference>
<accession>A0A8X6FGN1</accession>
<dbReference type="InterPro" id="IPR043128">
    <property type="entry name" value="Rev_trsase/Diguanyl_cyclase"/>
</dbReference>
<dbReference type="OrthoDB" id="6500668at2759"/>
<keyword evidence="2" id="KW-1185">Reference proteome</keyword>
<name>A0A8X6FGN1_TRICU</name>
<organism evidence="1 2">
    <name type="scientific">Trichonephila clavata</name>
    <name type="common">Joro spider</name>
    <name type="synonym">Nephila clavata</name>
    <dbReference type="NCBI Taxonomy" id="2740835"/>
    <lineage>
        <taxon>Eukaryota</taxon>
        <taxon>Metazoa</taxon>
        <taxon>Ecdysozoa</taxon>
        <taxon>Arthropoda</taxon>
        <taxon>Chelicerata</taxon>
        <taxon>Arachnida</taxon>
        <taxon>Araneae</taxon>
        <taxon>Araneomorphae</taxon>
        <taxon>Entelegynae</taxon>
        <taxon>Araneoidea</taxon>
        <taxon>Nephilidae</taxon>
        <taxon>Trichonephila</taxon>
    </lineage>
</organism>
<dbReference type="SUPFAM" id="SSF56672">
    <property type="entry name" value="DNA/RNA polymerases"/>
    <property type="match status" value="1"/>
</dbReference>
<dbReference type="Proteomes" id="UP000887116">
    <property type="component" value="Unassembled WGS sequence"/>
</dbReference>
<dbReference type="PANTHER" id="PTHR24559">
    <property type="entry name" value="TRANSPOSON TY3-I GAG-POL POLYPROTEIN"/>
    <property type="match status" value="1"/>
</dbReference>
<dbReference type="InterPro" id="IPR053134">
    <property type="entry name" value="RNA-dir_DNA_polymerase"/>
</dbReference>
<gene>
    <name evidence="1" type="primary">TY3B-G_529</name>
    <name evidence="1" type="ORF">TNCT_402771</name>
</gene>
<sequence>MKTKIQSMGNVKETTIHSVETISSSSVYHTHLANFPSITKLPNPNNRLKLLDQPLKHKTIHYIETIGHPVVAKPRHLAPDRLKIAGVDFQNMIRLGHMRHSRSNYASPLHIVPKKGTMDWRLVEDYRALNAQTIKEKYPIPCISDFTTELHDAKVFSHIDISSNTDLPG</sequence>